<dbReference type="RefSeq" id="WP_277567393.1">
    <property type="nucleotide sequence ID" value="NZ_JAPDHZ010000004.1"/>
</dbReference>
<protein>
    <submittedName>
        <fullName evidence="2">Antibiotic biosynthesis monooxygenase</fullName>
    </submittedName>
</protein>
<gene>
    <name evidence="2" type="ORF">OMP38_24570</name>
</gene>
<keyword evidence="2" id="KW-0560">Oxidoreductase</keyword>
<evidence type="ECO:0000313" key="3">
    <source>
        <dbReference type="Proteomes" id="UP001153387"/>
    </source>
</evidence>
<dbReference type="InterPro" id="IPR007138">
    <property type="entry name" value="ABM_dom"/>
</dbReference>
<dbReference type="Gene3D" id="3.30.70.100">
    <property type="match status" value="1"/>
</dbReference>
<comment type="caution">
    <text evidence="2">The sequence shown here is derived from an EMBL/GenBank/DDBJ whole genome shotgun (WGS) entry which is preliminary data.</text>
</comment>
<sequence length="102" mass="11533">MILQSATLNVKPGMASEFESSFRKSQALLAGSRGYISHELHKCVEQEGRYMLLVKWQSLGDHVAGFMGSPARAAWESALQGFYEDEPESDHYIRIRLDEPFP</sequence>
<dbReference type="EMBL" id="JAPDHZ010000004">
    <property type="protein sequence ID" value="MDG0793649.1"/>
    <property type="molecule type" value="Genomic_DNA"/>
</dbReference>
<name>A0A9X4KJZ2_9BACL</name>
<reference evidence="2 3" key="1">
    <citation type="submission" date="2022-10" db="EMBL/GenBank/DDBJ databases">
        <title>Comparative genomic analysis of Cohnella hashimotonis sp. nov., isolated from the International Space Station.</title>
        <authorList>
            <person name="Simpson A."/>
            <person name="Venkateswaran K."/>
        </authorList>
    </citation>
    <scope>NUCLEOTIDE SEQUENCE [LARGE SCALE GENOMIC DNA]</scope>
    <source>
        <strain evidence="2 3">DSM 18997</strain>
    </source>
</reference>
<dbReference type="GO" id="GO:0004497">
    <property type="term" value="F:monooxygenase activity"/>
    <property type="evidence" value="ECO:0007669"/>
    <property type="project" value="UniProtKB-KW"/>
</dbReference>
<proteinExistence type="predicted"/>
<organism evidence="2 3">
    <name type="scientific">Cohnella ginsengisoli</name>
    <dbReference type="NCBI Taxonomy" id="425004"/>
    <lineage>
        <taxon>Bacteria</taxon>
        <taxon>Bacillati</taxon>
        <taxon>Bacillota</taxon>
        <taxon>Bacilli</taxon>
        <taxon>Bacillales</taxon>
        <taxon>Paenibacillaceae</taxon>
        <taxon>Cohnella</taxon>
    </lineage>
</organism>
<evidence type="ECO:0000259" key="1">
    <source>
        <dbReference type="PROSITE" id="PS51725"/>
    </source>
</evidence>
<dbReference type="SUPFAM" id="SSF54909">
    <property type="entry name" value="Dimeric alpha+beta barrel"/>
    <property type="match status" value="1"/>
</dbReference>
<accession>A0A9X4KJZ2</accession>
<keyword evidence="2" id="KW-0503">Monooxygenase</keyword>
<dbReference type="AlphaFoldDB" id="A0A9X4KJZ2"/>
<dbReference type="Pfam" id="PF03992">
    <property type="entry name" value="ABM"/>
    <property type="match status" value="1"/>
</dbReference>
<dbReference type="Proteomes" id="UP001153387">
    <property type="component" value="Unassembled WGS sequence"/>
</dbReference>
<dbReference type="InterPro" id="IPR011008">
    <property type="entry name" value="Dimeric_a/b-barrel"/>
</dbReference>
<keyword evidence="3" id="KW-1185">Reference proteome</keyword>
<dbReference type="PROSITE" id="PS51725">
    <property type="entry name" value="ABM"/>
    <property type="match status" value="1"/>
</dbReference>
<feature type="domain" description="ABM" evidence="1">
    <location>
        <begin position="2"/>
        <end position="92"/>
    </location>
</feature>
<evidence type="ECO:0000313" key="2">
    <source>
        <dbReference type="EMBL" id="MDG0793649.1"/>
    </source>
</evidence>